<accession>A0A1G5XHX6</accession>
<evidence type="ECO:0000256" key="1">
    <source>
        <dbReference type="SAM" id="Phobius"/>
    </source>
</evidence>
<reference evidence="2 3" key="1">
    <citation type="submission" date="2016-10" db="EMBL/GenBank/DDBJ databases">
        <authorList>
            <person name="Varghese N."/>
            <person name="Submissions S."/>
        </authorList>
    </citation>
    <scope>NUCLEOTIDE SEQUENCE [LARGE SCALE GENOMIC DNA]</scope>
    <source>
        <strain evidence="2 3">DSM 16643</strain>
    </source>
</reference>
<proteinExistence type="predicted"/>
<organism evidence="2 3">
    <name type="scientific">Methanobrevibacter millerae</name>
    <dbReference type="NCBI Taxonomy" id="230361"/>
    <lineage>
        <taxon>Archaea</taxon>
        <taxon>Methanobacteriati</taxon>
        <taxon>Methanobacteriota</taxon>
        <taxon>Methanomada group</taxon>
        <taxon>Methanobacteria</taxon>
        <taxon>Methanobacteriales</taxon>
        <taxon>Methanobacteriaceae</taxon>
        <taxon>Methanobrevibacter</taxon>
    </lineage>
</organism>
<dbReference type="RefSeq" id="WP_149732749.1">
    <property type="nucleotide sequence ID" value="NZ_FMXB01000025.1"/>
</dbReference>
<protein>
    <submittedName>
        <fullName evidence="2">Uncharacterized protein</fullName>
    </submittedName>
</protein>
<dbReference type="AlphaFoldDB" id="A0A1G5XHX6"/>
<dbReference type="EMBL" id="FMXB01000025">
    <property type="protein sequence ID" value="SDA70049.1"/>
    <property type="molecule type" value="Genomic_DNA"/>
</dbReference>
<evidence type="ECO:0000313" key="2">
    <source>
        <dbReference type="EMBL" id="SDA70049.1"/>
    </source>
</evidence>
<dbReference type="Proteomes" id="UP000323439">
    <property type="component" value="Unassembled WGS sequence"/>
</dbReference>
<feature type="transmembrane region" description="Helical" evidence="1">
    <location>
        <begin position="7"/>
        <end position="32"/>
    </location>
</feature>
<keyword evidence="1" id="KW-0812">Transmembrane</keyword>
<sequence>MSGRNEGIIALLMVLALVAFIIGSAIGITISLEEHDNTTKNNNTTTHVENVTEQMTSGVGHNNKTVEFDYVADAVDFNDNYTREMYNLTDK</sequence>
<name>A0A1G5XHX6_9EURY</name>
<gene>
    <name evidence="2" type="ORF">SAMN02910315_02270</name>
</gene>
<keyword evidence="1" id="KW-1133">Transmembrane helix</keyword>
<evidence type="ECO:0000313" key="3">
    <source>
        <dbReference type="Proteomes" id="UP000323439"/>
    </source>
</evidence>
<keyword evidence="1" id="KW-0472">Membrane</keyword>
<keyword evidence="3" id="KW-1185">Reference proteome</keyword>